<sequence length="781" mass="80620">MSLPSAKRKVMGRIDLSHDHQQQQSSPSSVSQTARVSTGSRTSTPVRRLGGHAATPGSSGRAKVDMATLAGGGGGAESTSHDSRYEATPPVMKRAATSTGGISSTTASPSPFLRKSIASPAVATSSAPVTPRIAGGSSASAIGGRRSPEARSSPFDRGEVPPNVTVRSGSVRRVRDHGIESSGSPNPFPSSATTSNLASLANGSYGSNSPRVLGSPPINGRSSPVRGHTRAKTSQSVPTAASLNATPTMARVNIGGPGGSSIIGSPFTSFGSHAAINTLATGASPSRSPSPSSSALSRASGSGSYFPPTRDRSRTEWGSTPDRPLLSPSDPPQRRAMRSSAGTAEAASTPGLSSRRSSSSMNSGVSGPASPNLQTPQQHVGSQAVNRTGSTRPTLATPVAMNPSSSRDSAHTPTTPISGSYVARPRLLPGTPSTKGQQSAPPTVESFSFPRRASQTSASGLASSAFLSPTSEHPSSSNALTLEYAQLRVERKIADLEITNKSLMAINSGLEVTKHRQGRELRDLKRRIREGRGMTLGPGEIAAGAAAALSPGSRYRVPDDEDDDYFGEEDDEEDEQAKEDPELEAAHIRCRDLIDAMLNTAREAILSRYIPEEKKSKVLTAGEVQERDLNLGESTDDVGPHGGGAETVDTSASWQADTSLASSVADLTDSAATEEEVQDGATVVVPEAELLRASPQEAQSTHGAEADVEGDVSVDTSIATSTTGSTASADDSTASGEGHDDDDEDDEEDEDEEDESLEAETSHTPSAPWVGNTGAADVSID</sequence>
<feature type="compositionally biased region" description="Polar residues" evidence="1">
    <location>
        <begin position="33"/>
        <end position="45"/>
    </location>
</feature>
<feature type="compositionally biased region" description="Low complexity" evidence="1">
    <location>
        <begin position="715"/>
        <end position="735"/>
    </location>
</feature>
<accession>A0A316UEP7</accession>
<evidence type="ECO:0000256" key="1">
    <source>
        <dbReference type="SAM" id="MobiDB-lite"/>
    </source>
</evidence>
<reference evidence="2 3" key="1">
    <citation type="journal article" date="2018" name="Mol. Biol. Evol.">
        <title>Broad Genomic Sampling Reveals a Smut Pathogenic Ancestry of the Fungal Clade Ustilaginomycotina.</title>
        <authorList>
            <person name="Kijpornyongpan T."/>
            <person name="Mondo S.J."/>
            <person name="Barry K."/>
            <person name="Sandor L."/>
            <person name="Lee J."/>
            <person name="Lipzen A."/>
            <person name="Pangilinan J."/>
            <person name="LaButti K."/>
            <person name="Hainaut M."/>
            <person name="Henrissat B."/>
            <person name="Grigoriev I.V."/>
            <person name="Spatafora J.W."/>
            <person name="Aime M.C."/>
        </authorList>
    </citation>
    <scope>NUCLEOTIDE SEQUENCE [LARGE SCALE GENOMIC DNA]</scope>
    <source>
        <strain evidence="2 3">MCA 4718</strain>
    </source>
</reference>
<keyword evidence="3" id="KW-1185">Reference proteome</keyword>
<organism evidence="2 3">
    <name type="scientific">Pseudomicrostroma glucosiphilum</name>
    <dbReference type="NCBI Taxonomy" id="1684307"/>
    <lineage>
        <taxon>Eukaryota</taxon>
        <taxon>Fungi</taxon>
        <taxon>Dikarya</taxon>
        <taxon>Basidiomycota</taxon>
        <taxon>Ustilaginomycotina</taxon>
        <taxon>Exobasidiomycetes</taxon>
        <taxon>Microstromatales</taxon>
        <taxon>Microstromatales incertae sedis</taxon>
        <taxon>Pseudomicrostroma</taxon>
    </lineage>
</organism>
<feature type="compositionally biased region" description="Acidic residues" evidence="1">
    <location>
        <begin position="739"/>
        <end position="758"/>
    </location>
</feature>
<feature type="compositionally biased region" description="Polar residues" evidence="1">
    <location>
        <begin position="648"/>
        <end position="662"/>
    </location>
</feature>
<feature type="compositionally biased region" description="Low complexity" evidence="1">
    <location>
        <begin position="282"/>
        <end position="304"/>
    </location>
</feature>
<feature type="compositionally biased region" description="Basic residues" evidence="1">
    <location>
        <begin position="1"/>
        <end position="11"/>
    </location>
</feature>
<feature type="compositionally biased region" description="Polar residues" evidence="1">
    <location>
        <begin position="431"/>
        <end position="441"/>
    </location>
</feature>
<feature type="region of interest" description="Disordered" evidence="1">
    <location>
        <begin position="551"/>
        <end position="582"/>
    </location>
</feature>
<dbReference type="Proteomes" id="UP000245942">
    <property type="component" value="Unassembled WGS sequence"/>
</dbReference>
<feature type="compositionally biased region" description="Low complexity" evidence="1">
    <location>
        <begin position="95"/>
        <end position="111"/>
    </location>
</feature>
<feature type="compositionally biased region" description="Low complexity" evidence="1">
    <location>
        <begin position="118"/>
        <end position="145"/>
    </location>
</feature>
<feature type="region of interest" description="Disordered" evidence="1">
    <location>
        <begin position="281"/>
        <end position="476"/>
    </location>
</feature>
<feature type="compositionally biased region" description="Polar residues" evidence="1">
    <location>
        <begin position="232"/>
        <end position="244"/>
    </location>
</feature>
<dbReference type="RefSeq" id="XP_025350534.1">
    <property type="nucleotide sequence ID" value="XM_025491101.1"/>
</dbReference>
<proteinExistence type="predicted"/>
<feature type="compositionally biased region" description="Low complexity" evidence="1">
    <location>
        <begin position="190"/>
        <end position="202"/>
    </location>
</feature>
<feature type="compositionally biased region" description="Acidic residues" evidence="1">
    <location>
        <begin position="559"/>
        <end position="577"/>
    </location>
</feature>
<feature type="compositionally biased region" description="Low complexity" evidence="1">
    <location>
        <begin position="348"/>
        <end position="370"/>
    </location>
</feature>
<dbReference type="STRING" id="1684307.A0A316UEP7"/>
<feature type="compositionally biased region" description="Polar residues" evidence="1">
    <location>
        <begin position="402"/>
        <end position="418"/>
    </location>
</feature>
<feature type="compositionally biased region" description="Basic and acidic residues" evidence="1">
    <location>
        <begin position="146"/>
        <end position="159"/>
    </location>
</feature>
<gene>
    <name evidence="2" type="ORF">BCV69DRAFT_276072</name>
</gene>
<dbReference type="GeneID" id="37012835"/>
<protein>
    <submittedName>
        <fullName evidence="2">Uncharacterized protein</fullName>
    </submittedName>
</protein>
<name>A0A316UEP7_9BASI</name>
<evidence type="ECO:0000313" key="3">
    <source>
        <dbReference type="Proteomes" id="UP000245942"/>
    </source>
</evidence>
<dbReference type="OrthoDB" id="2555519at2759"/>
<feature type="region of interest" description="Disordered" evidence="1">
    <location>
        <begin position="1"/>
        <end position="244"/>
    </location>
</feature>
<feature type="compositionally biased region" description="Low complexity" evidence="1">
    <location>
        <begin position="22"/>
        <end position="32"/>
    </location>
</feature>
<dbReference type="EMBL" id="KZ819322">
    <property type="protein sequence ID" value="PWN23374.1"/>
    <property type="molecule type" value="Genomic_DNA"/>
</dbReference>
<dbReference type="AlphaFoldDB" id="A0A316UEP7"/>
<feature type="region of interest" description="Disordered" evidence="1">
    <location>
        <begin position="625"/>
        <end position="781"/>
    </location>
</feature>
<feature type="compositionally biased region" description="Low complexity" evidence="1">
    <location>
        <begin position="457"/>
        <end position="468"/>
    </location>
</feature>
<evidence type="ECO:0000313" key="2">
    <source>
        <dbReference type="EMBL" id="PWN23374.1"/>
    </source>
</evidence>
<feature type="compositionally biased region" description="Polar residues" evidence="1">
    <location>
        <begin position="371"/>
        <end position="394"/>
    </location>
</feature>